<comment type="caution">
    <text evidence="2">The sequence shown here is derived from an EMBL/GenBank/DDBJ whole genome shotgun (WGS) entry which is preliminary data.</text>
</comment>
<organism evidence="2 3">
    <name type="scientific">Eumeta variegata</name>
    <name type="common">Bagworm moth</name>
    <name type="synonym">Eumeta japonica</name>
    <dbReference type="NCBI Taxonomy" id="151549"/>
    <lineage>
        <taxon>Eukaryota</taxon>
        <taxon>Metazoa</taxon>
        <taxon>Ecdysozoa</taxon>
        <taxon>Arthropoda</taxon>
        <taxon>Hexapoda</taxon>
        <taxon>Insecta</taxon>
        <taxon>Pterygota</taxon>
        <taxon>Neoptera</taxon>
        <taxon>Endopterygota</taxon>
        <taxon>Lepidoptera</taxon>
        <taxon>Glossata</taxon>
        <taxon>Ditrysia</taxon>
        <taxon>Tineoidea</taxon>
        <taxon>Psychidae</taxon>
        <taxon>Oiketicinae</taxon>
        <taxon>Eumeta</taxon>
    </lineage>
</organism>
<feature type="domain" description="PiggyBac transposable element-derived protein" evidence="1">
    <location>
        <begin position="285"/>
        <end position="392"/>
    </location>
</feature>
<dbReference type="OrthoDB" id="8191541at2759"/>
<dbReference type="InterPro" id="IPR029526">
    <property type="entry name" value="PGBD"/>
</dbReference>
<evidence type="ECO:0000313" key="2">
    <source>
        <dbReference type="EMBL" id="GBP29430.1"/>
    </source>
</evidence>
<dbReference type="Proteomes" id="UP000299102">
    <property type="component" value="Unassembled WGS sequence"/>
</dbReference>
<gene>
    <name evidence="2" type="ORF">EVAR_22042_1</name>
</gene>
<evidence type="ECO:0000259" key="1">
    <source>
        <dbReference type="Pfam" id="PF13843"/>
    </source>
</evidence>
<dbReference type="PANTHER" id="PTHR46599:SF3">
    <property type="entry name" value="PIGGYBAC TRANSPOSABLE ELEMENT-DERIVED PROTEIN 4"/>
    <property type="match status" value="1"/>
</dbReference>
<name>A0A4C1UT78_EUMVA</name>
<sequence>MQILARPFPPLSPPPNNGPAVHISYAATMLPPNRLTRWKRTQWAGGGRLVRFGAINLNLIDGCAERSRSRSRLSPSIRIAGKYVTQTVFRSKLQIAREFLRVLFGSFLVASDACAAAGSGCLARSKADKMNRKRLNTSSMPSTSKIVRIQVNSAENEEIIESWLNESDESSADENDYIQSDRVVDSEDEYCDDEEATACDLDSTSSEDDIPLSHIAGRTDRHVSVCSESDTIDESDRTQRRRKYYYGKKRCMKWSAEGPSRTTRTPAHNIVSPIATIDFPPDSLPSQLFGLLITDSIKSQIIENTNQRLELMRDKYKRHCKPELKYIDSIELDAFIGLLIFSAAFKSNDEDINALFATDGTGRDIFRGVMSKERFAMILISLRFDDASTRAQRKSQTSLHLTYVL</sequence>
<dbReference type="AlphaFoldDB" id="A0A4C1UT78"/>
<keyword evidence="3" id="KW-1185">Reference proteome</keyword>
<dbReference type="PANTHER" id="PTHR46599">
    <property type="entry name" value="PIGGYBAC TRANSPOSABLE ELEMENT-DERIVED PROTEIN 4"/>
    <property type="match status" value="1"/>
</dbReference>
<dbReference type="Pfam" id="PF13843">
    <property type="entry name" value="DDE_Tnp_1_7"/>
    <property type="match status" value="1"/>
</dbReference>
<evidence type="ECO:0000313" key="3">
    <source>
        <dbReference type="Proteomes" id="UP000299102"/>
    </source>
</evidence>
<protein>
    <recommendedName>
        <fullName evidence="1">PiggyBac transposable element-derived protein domain-containing protein</fullName>
    </recommendedName>
</protein>
<accession>A0A4C1UT78</accession>
<dbReference type="EMBL" id="BGZK01000220">
    <property type="protein sequence ID" value="GBP29430.1"/>
    <property type="molecule type" value="Genomic_DNA"/>
</dbReference>
<reference evidence="2 3" key="1">
    <citation type="journal article" date="2019" name="Commun. Biol.">
        <title>The bagworm genome reveals a unique fibroin gene that provides high tensile strength.</title>
        <authorList>
            <person name="Kono N."/>
            <person name="Nakamura H."/>
            <person name="Ohtoshi R."/>
            <person name="Tomita M."/>
            <person name="Numata K."/>
            <person name="Arakawa K."/>
        </authorList>
    </citation>
    <scope>NUCLEOTIDE SEQUENCE [LARGE SCALE GENOMIC DNA]</scope>
</reference>
<proteinExistence type="predicted"/>